<accession>A0A2K9P2X3</accession>
<name>A0A2K9P2X3_9FIRM</name>
<evidence type="ECO:0000313" key="3">
    <source>
        <dbReference type="Proteomes" id="UP000235589"/>
    </source>
</evidence>
<protein>
    <submittedName>
        <fullName evidence="2">Uncharacterized protein</fullName>
    </submittedName>
</protein>
<sequence length="185" mass="21228">MRYNAENILQQNEGEKKMAAMTKKEKMAAKSKKIRDKEQRREKLTNWYMINLSFGILAIIAVLILRQLYLMPSMLSYMQIVTWVMTGVFAAAAIVVLSLGLTGKIKNKQRAVNYSIFLGVCALGSFWLALYNKIRVAAENVLHFITNNTNLNINSHWNINLLIIGIVVYLIAAFVYYVIKLYRTK</sequence>
<feature type="transmembrane region" description="Helical" evidence="1">
    <location>
        <begin position="111"/>
        <end position="130"/>
    </location>
</feature>
<keyword evidence="1" id="KW-1133">Transmembrane helix</keyword>
<keyword evidence="3" id="KW-1185">Reference proteome</keyword>
<feature type="transmembrane region" description="Helical" evidence="1">
    <location>
        <begin position="80"/>
        <end position="99"/>
    </location>
</feature>
<dbReference type="EMBL" id="CP020991">
    <property type="protein sequence ID" value="AUO19594.1"/>
    <property type="molecule type" value="Genomic_DNA"/>
</dbReference>
<dbReference type="KEGG" id="mpec:B9O19_01433"/>
<keyword evidence="1" id="KW-0472">Membrane</keyword>
<dbReference type="RefSeq" id="WP_102365790.1">
    <property type="nucleotide sequence ID" value="NZ_CP020991.1"/>
</dbReference>
<dbReference type="Proteomes" id="UP000235589">
    <property type="component" value="Chromosome"/>
</dbReference>
<feature type="transmembrane region" description="Helical" evidence="1">
    <location>
        <begin position="47"/>
        <end position="68"/>
    </location>
</feature>
<gene>
    <name evidence="2" type="ORF">B9O19_01433</name>
</gene>
<dbReference type="AlphaFoldDB" id="A0A2K9P2X3"/>
<dbReference type="GeneID" id="98062832"/>
<evidence type="ECO:0000256" key="1">
    <source>
        <dbReference type="SAM" id="Phobius"/>
    </source>
</evidence>
<organism evidence="2 3">
    <name type="scientific">Monoglobus pectinilyticus</name>
    <dbReference type="NCBI Taxonomy" id="1981510"/>
    <lineage>
        <taxon>Bacteria</taxon>
        <taxon>Bacillati</taxon>
        <taxon>Bacillota</taxon>
        <taxon>Clostridia</taxon>
        <taxon>Monoglobales</taxon>
        <taxon>Monoglobaceae</taxon>
        <taxon>Monoglobus</taxon>
    </lineage>
</organism>
<feature type="transmembrane region" description="Helical" evidence="1">
    <location>
        <begin position="157"/>
        <end position="179"/>
    </location>
</feature>
<proteinExistence type="predicted"/>
<reference evidence="2 3" key="1">
    <citation type="submission" date="2017-04" db="EMBL/GenBank/DDBJ databases">
        <title>Monoglobus pectinilyticus 14 draft genome.</title>
        <authorList>
            <person name="Kim C."/>
            <person name="Rosendale D.I."/>
            <person name="Kelly W.J."/>
            <person name="Tannock G.W."/>
            <person name="Patchett M.L."/>
            <person name="Jordens J.Z."/>
        </authorList>
    </citation>
    <scope>NUCLEOTIDE SEQUENCE [LARGE SCALE GENOMIC DNA]</scope>
    <source>
        <strain evidence="2 3">14</strain>
    </source>
</reference>
<keyword evidence="1" id="KW-0812">Transmembrane</keyword>
<evidence type="ECO:0000313" key="2">
    <source>
        <dbReference type="EMBL" id="AUO19594.1"/>
    </source>
</evidence>